<dbReference type="Gene3D" id="3.30.70.1700">
    <property type="entry name" value="Phage minor tail protein U"/>
    <property type="match status" value="1"/>
</dbReference>
<organism evidence="1 2">
    <name type="scientific">Paracoccus broussonetiae</name>
    <dbReference type="NCBI Taxonomy" id="3075834"/>
    <lineage>
        <taxon>Bacteria</taxon>
        <taxon>Pseudomonadati</taxon>
        <taxon>Pseudomonadota</taxon>
        <taxon>Alphaproteobacteria</taxon>
        <taxon>Rhodobacterales</taxon>
        <taxon>Paracoccaceae</taxon>
        <taxon>Paracoccus</taxon>
    </lineage>
</organism>
<protein>
    <recommendedName>
        <fullName evidence="3">DUF3168 domain-containing protein</fullName>
    </recommendedName>
</protein>
<dbReference type="EMBL" id="JAVRQI010000005">
    <property type="protein sequence ID" value="MDT1061899.1"/>
    <property type="molecule type" value="Genomic_DNA"/>
</dbReference>
<dbReference type="InterPro" id="IPR038512">
    <property type="entry name" value="GpU-like_sf"/>
</dbReference>
<sequence>MAHFRTECRTAVRDALQAHAHFAGCTVLRVWSGAIDHDTLPVFGVLTPQDRCEQDSMTSTARRTLLQVALRRAGADEVEDVLDQDSEVIEALVIATLRRPDRACFLDETTVVTNTDGMRNVGTLVMSFRVTQWLPPATLPITPEG</sequence>
<name>A0ABU3ECF4_9RHOB</name>
<evidence type="ECO:0000313" key="2">
    <source>
        <dbReference type="Proteomes" id="UP001251085"/>
    </source>
</evidence>
<reference evidence="2" key="1">
    <citation type="submission" date="2023-07" db="EMBL/GenBank/DDBJ databases">
        <title>Characterization of two Paracoccaceae strains isolated from Phycosphere and proposal of Xinfangfangia lacusdiani sp. nov.</title>
        <authorList>
            <person name="Deng Y."/>
            <person name="Zhang Y.Q."/>
        </authorList>
    </citation>
    <scope>NUCLEOTIDE SEQUENCE [LARGE SCALE GENOMIC DNA]</scope>
    <source>
        <strain evidence="2">CPCC 101403</strain>
    </source>
</reference>
<dbReference type="Proteomes" id="UP001251085">
    <property type="component" value="Unassembled WGS sequence"/>
</dbReference>
<proteinExistence type="predicted"/>
<keyword evidence="2" id="KW-1185">Reference proteome</keyword>
<accession>A0ABU3ECF4</accession>
<evidence type="ECO:0000313" key="1">
    <source>
        <dbReference type="EMBL" id="MDT1061899.1"/>
    </source>
</evidence>
<comment type="caution">
    <text evidence="1">The sequence shown here is derived from an EMBL/GenBank/DDBJ whole genome shotgun (WGS) entry which is preliminary data.</text>
</comment>
<evidence type="ECO:0008006" key="3">
    <source>
        <dbReference type="Google" id="ProtNLM"/>
    </source>
</evidence>
<gene>
    <name evidence="1" type="ORF">RM190_08530</name>
</gene>
<dbReference type="RefSeq" id="WP_311758993.1">
    <property type="nucleotide sequence ID" value="NZ_JAVRQI010000005.1"/>
</dbReference>